<accession>A0A5C3PK73</accession>
<evidence type="ECO:0000313" key="2">
    <source>
        <dbReference type="Proteomes" id="UP000308197"/>
    </source>
</evidence>
<reference evidence="1 2" key="1">
    <citation type="journal article" date="2019" name="Nat. Ecol. Evol.">
        <title>Megaphylogeny resolves global patterns of mushroom evolution.</title>
        <authorList>
            <person name="Varga T."/>
            <person name="Krizsan K."/>
            <person name="Foldi C."/>
            <person name="Dima B."/>
            <person name="Sanchez-Garcia M."/>
            <person name="Sanchez-Ramirez S."/>
            <person name="Szollosi G.J."/>
            <person name="Szarkandi J.G."/>
            <person name="Papp V."/>
            <person name="Albert L."/>
            <person name="Andreopoulos W."/>
            <person name="Angelini C."/>
            <person name="Antonin V."/>
            <person name="Barry K.W."/>
            <person name="Bougher N.L."/>
            <person name="Buchanan P."/>
            <person name="Buyck B."/>
            <person name="Bense V."/>
            <person name="Catcheside P."/>
            <person name="Chovatia M."/>
            <person name="Cooper J."/>
            <person name="Damon W."/>
            <person name="Desjardin D."/>
            <person name="Finy P."/>
            <person name="Geml J."/>
            <person name="Haridas S."/>
            <person name="Hughes K."/>
            <person name="Justo A."/>
            <person name="Karasinski D."/>
            <person name="Kautmanova I."/>
            <person name="Kiss B."/>
            <person name="Kocsube S."/>
            <person name="Kotiranta H."/>
            <person name="LaButti K.M."/>
            <person name="Lechner B.E."/>
            <person name="Liimatainen K."/>
            <person name="Lipzen A."/>
            <person name="Lukacs Z."/>
            <person name="Mihaltcheva S."/>
            <person name="Morgado L.N."/>
            <person name="Niskanen T."/>
            <person name="Noordeloos M.E."/>
            <person name="Ohm R.A."/>
            <person name="Ortiz-Santana B."/>
            <person name="Ovrebo C."/>
            <person name="Racz N."/>
            <person name="Riley R."/>
            <person name="Savchenko A."/>
            <person name="Shiryaev A."/>
            <person name="Soop K."/>
            <person name="Spirin V."/>
            <person name="Szebenyi C."/>
            <person name="Tomsovsky M."/>
            <person name="Tulloss R.E."/>
            <person name="Uehling J."/>
            <person name="Grigoriev I.V."/>
            <person name="Vagvolgyi C."/>
            <person name="Papp T."/>
            <person name="Martin F.M."/>
            <person name="Miettinen O."/>
            <person name="Hibbett D.S."/>
            <person name="Nagy L.G."/>
        </authorList>
    </citation>
    <scope>NUCLEOTIDE SEQUENCE [LARGE SCALE GENOMIC DNA]</scope>
    <source>
        <strain evidence="1 2">HHB13444</strain>
    </source>
</reference>
<sequence>MLFPIEICENIIDSCRSPRPWWPQTALAKTGSYRTWMSCALTCRAWLARSRYNIYWTTIRKGFRHRFGVPNAKPEDLGDRA</sequence>
<gene>
    <name evidence="1" type="ORF">K466DRAFT_155897</name>
</gene>
<name>A0A5C3PK73_9APHY</name>
<protein>
    <recommendedName>
        <fullName evidence="3">F-box domain-containing protein</fullName>
    </recommendedName>
</protein>
<dbReference type="EMBL" id="ML211203">
    <property type="protein sequence ID" value="TFK86363.1"/>
    <property type="molecule type" value="Genomic_DNA"/>
</dbReference>
<evidence type="ECO:0008006" key="3">
    <source>
        <dbReference type="Google" id="ProtNLM"/>
    </source>
</evidence>
<keyword evidence="2" id="KW-1185">Reference proteome</keyword>
<organism evidence="1 2">
    <name type="scientific">Polyporus arcularius HHB13444</name>
    <dbReference type="NCBI Taxonomy" id="1314778"/>
    <lineage>
        <taxon>Eukaryota</taxon>
        <taxon>Fungi</taxon>
        <taxon>Dikarya</taxon>
        <taxon>Basidiomycota</taxon>
        <taxon>Agaricomycotina</taxon>
        <taxon>Agaricomycetes</taxon>
        <taxon>Polyporales</taxon>
        <taxon>Polyporaceae</taxon>
        <taxon>Polyporus</taxon>
    </lineage>
</organism>
<proteinExistence type="predicted"/>
<dbReference type="Proteomes" id="UP000308197">
    <property type="component" value="Unassembled WGS sequence"/>
</dbReference>
<dbReference type="AlphaFoldDB" id="A0A5C3PK73"/>
<evidence type="ECO:0000313" key="1">
    <source>
        <dbReference type="EMBL" id="TFK86363.1"/>
    </source>
</evidence>
<dbReference type="InParanoid" id="A0A5C3PK73"/>